<proteinExistence type="predicted"/>
<gene>
    <name evidence="1" type="ORF">NCS57_00682600</name>
</gene>
<reference evidence="1" key="1">
    <citation type="submission" date="2022-06" db="EMBL/GenBank/DDBJ databases">
        <title>Fusarium solani species complex genomes reveal bases of compartmentalisation and animal pathogenesis.</title>
        <authorList>
            <person name="Tsai I.J."/>
        </authorList>
    </citation>
    <scope>NUCLEOTIDE SEQUENCE</scope>
    <source>
        <strain evidence="1">Fu6.1</strain>
    </source>
</reference>
<dbReference type="EMBL" id="CM046507">
    <property type="protein sequence ID" value="KAI8668704.1"/>
    <property type="molecule type" value="Genomic_DNA"/>
</dbReference>
<evidence type="ECO:0000313" key="1">
    <source>
        <dbReference type="EMBL" id="KAI8668704.1"/>
    </source>
</evidence>
<organism evidence="1 2">
    <name type="scientific">Fusarium keratoplasticum</name>
    <dbReference type="NCBI Taxonomy" id="1328300"/>
    <lineage>
        <taxon>Eukaryota</taxon>
        <taxon>Fungi</taxon>
        <taxon>Dikarya</taxon>
        <taxon>Ascomycota</taxon>
        <taxon>Pezizomycotina</taxon>
        <taxon>Sordariomycetes</taxon>
        <taxon>Hypocreomycetidae</taxon>
        <taxon>Hypocreales</taxon>
        <taxon>Nectriaceae</taxon>
        <taxon>Fusarium</taxon>
        <taxon>Fusarium solani species complex</taxon>
    </lineage>
</organism>
<dbReference type="Proteomes" id="UP001065298">
    <property type="component" value="Chromosome 5"/>
</dbReference>
<accession>A0ACC0QV12</accession>
<sequence length="523" mass="58040">MPVFEDRPSFLYEVWALYGVGTLILLTRFAVRFKTVGWRGFQGDDFFSALVLIFFAMDGFTVHLIYYLGTNLEANFYAKTHTLTDSIIKDCVKGSKLEFVAWYSYTSLIWSLKGTMLFFFSRITIGTWHSILVKTASVCCAVSYLAVFLTVTFGCFPTRKNWQVVPDPGEKCTFRRQNLVVTTVLNVLTDSMILGIPLPLLWKLQIPLRRKIVIGLLLSSGLFVIAAAIIRATLTLSAHPSALAVNEWGVRETLVGIITVNIPILRPMFKRSFWSWQNNTNISSSFRTTTGAGKSTDITGPYELTPSIAEGSKPSDRGSQESIFKKDSVSMAAVVVKTTYDVTHETAIDEDESWSGCAYDNGWDYGVGSTDTGTTGDGPPAKPDDPKAPVQEYFWPVLRKHGLGQAEPGERPVKCACPICYDHISMAGLSTPEEGGKQGLIAPCGHDPDNYEFTERKCPVCRLLLQCYSCTHTVMKEPIPDATCDVEELECVPNSMTETSVPYQAICVECCFTFDDILNVEEL</sequence>
<protein>
    <submittedName>
        <fullName evidence="1">Uncharacterized protein</fullName>
    </submittedName>
</protein>
<name>A0ACC0QV12_9HYPO</name>
<keyword evidence="2" id="KW-1185">Reference proteome</keyword>
<evidence type="ECO:0000313" key="2">
    <source>
        <dbReference type="Proteomes" id="UP001065298"/>
    </source>
</evidence>
<comment type="caution">
    <text evidence="1">The sequence shown here is derived from an EMBL/GenBank/DDBJ whole genome shotgun (WGS) entry which is preliminary data.</text>
</comment>